<evidence type="ECO:0000313" key="3">
    <source>
        <dbReference type="Proteomes" id="UP000017127"/>
    </source>
</evidence>
<proteinExistence type="predicted"/>
<name>U7Q955_9CYAN</name>
<feature type="compositionally biased region" description="Basic and acidic residues" evidence="1">
    <location>
        <begin position="46"/>
        <end position="55"/>
    </location>
</feature>
<sequence>MIFEQCVRPPFSPLNVVNHSPLKVGEGLGVRSNVVNHSPLKVGEGLGERSSDRQFKLNKSNRSII</sequence>
<reference evidence="2 3" key="1">
    <citation type="journal article" date="2013" name="Front. Microbiol.">
        <title>Comparative genomic analyses of the cyanobacterium, Lyngbya aestuarii BL J, a powerful hydrogen producer.</title>
        <authorList>
            <person name="Kothari A."/>
            <person name="Vaughn M."/>
            <person name="Garcia-Pichel F."/>
        </authorList>
    </citation>
    <scope>NUCLEOTIDE SEQUENCE [LARGE SCALE GENOMIC DNA]</scope>
    <source>
        <strain evidence="2 3">BL J</strain>
    </source>
</reference>
<dbReference type="AlphaFoldDB" id="U7Q955"/>
<dbReference type="EMBL" id="AUZM01000103">
    <property type="protein sequence ID" value="ERT04354.1"/>
    <property type="molecule type" value="Genomic_DNA"/>
</dbReference>
<gene>
    <name evidence="2" type="ORF">M595_5699</name>
</gene>
<protein>
    <submittedName>
        <fullName evidence="2">Uncharacterized protein</fullName>
    </submittedName>
</protein>
<evidence type="ECO:0000313" key="2">
    <source>
        <dbReference type="EMBL" id="ERT04354.1"/>
    </source>
</evidence>
<keyword evidence="3" id="KW-1185">Reference proteome</keyword>
<feature type="region of interest" description="Disordered" evidence="1">
    <location>
        <begin position="45"/>
        <end position="65"/>
    </location>
</feature>
<comment type="caution">
    <text evidence="2">The sequence shown here is derived from an EMBL/GenBank/DDBJ whole genome shotgun (WGS) entry which is preliminary data.</text>
</comment>
<dbReference type="Proteomes" id="UP000017127">
    <property type="component" value="Unassembled WGS sequence"/>
</dbReference>
<accession>U7Q955</accession>
<evidence type="ECO:0000256" key="1">
    <source>
        <dbReference type="SAM" id="MobiDB-lite"/>
    </source>
</evidence>
<organism evidence="2 3">
    <name type="scientific">Lyngbya aestuarii BL J</name>
    <dbReference type="NCBI Taxonomy" id="1348334"/>
    <lineage>
        <taxon>Bacteria</taxon>
        <taxon>Bacillati</taxon>
        <taxon>Cyanobacteriota</taxon>
        <taxon>Cyanophyceae</taxon>
        <taxon>Oscillatoriophycideae</taxon>
        <taxon>Oscillatoriales</taxon>
        <taxon>Microcoleaceae</taxon>
        <taxon>Lyngbya</taxon>
    </lineage>
</organism>